<dbReference type="PANTHER" id="PTHR20859:SF87">
    <property type="entry name" value="CYTOKINE RECEPTOR FAMILY MEMBER B13-RELATED"/>
    <property type="match status" value="1"/>
</dbReference>
<evidence type="ECO:0000256" key="2">
    <source>
        <dbReference type="SAM" id="Phobius"/>
    </source>
</evidence>
<feature type="chain" id="PRO_5034942357" description="Fibronectin type-III domain-containing protein" evidence="3">
    <location>
        <begin position="22"/>
        <end position="384"/>
    </location>
</feature>
<evidence type="ECO:0000256" key="1">
    <source>
        <dbReference type="SAM" id="MobiDB-lite"/>
    </source>
</evidence>
<feature type="region of interest" description="Disordered" evidence="1">
    <location>
        <begin position="331"/>
        <end position="353"/>
    </location>
</feature>
<feature type="transmembrane region" description="Helical" evidence="2">
    <location>
        <begin position="237"/>
        <end position="260"/>
    </location>
</feature>
<proteinExistence type="predicted"/>
<keyword evidence="2" id="KW-0472">Membrane</keyword>
<dbReference type="GO" id="GO:0004896">
    <property type="term" value="F:cytokine receptor activity"/>
    <property type="evidence" value="ECO:0007669"/>
    <property type="project" value="TreeGrafter"/>
</dbReference>
<reference evidence="5" key="1">
    <citation type="submission" date="2025-08" db="UniProtKB">
        <authorList>
            <consortium name="Ensembl"/>
        </authorList>
    </citation>
    <scope>IDENTIFICATION</scope>
</reference>
<feature type="domain" description="Fibronectin type-III" evidence="4">
    <location>
        <begin position="8"/>
        <end position="79"/>
    </location>
</feature>
<dbReference type="AlphaFoldDB" id="A0A8C6TRH0"/>
<evidence type="ECO:0000259" key="4">
    <source>
        <dbReference type="Pfam" id="PF01108"/>
    </source>
</evidence>
<dbReference type="InterPro" id="IPR003961">
    <property type="entry name" value="FN3_dom"/>
</dbReference>
<dbReference type="Gene3D" id="2.60.40.10">
    <property type="entry name" value="Immunoglobulins"/>
    <property type="match status" value="1"/>
</dbReference>
<dbReference type="Ensembl" id="ENSNMLT00000025972.1">
    <property type="protein sequence ID" value="ENSNMLP00000023206.1"/>
    <property type="gene ID" value="ENSNMLG00000014956.1"/>
</dbReference>
<dbReference type="InterPro" id="IPR050650">
    <property type="entry name" value="Type-II_Cytokine-TF_Rcpt"/>
</dbReference>
<evidence type="ECO:0000313" key="5">
    <source>
        <dbReference type="Ensembl" id="ENSNMLP00000023206.1"/>
    </source>
</evidence>
<keyword evidence="2" id="KW-0812">Transmembrane</keyword>
<protein>
    <recommendedName>
        <fullName evidence="4">Fibronectin type-III domain-containing protein</fullName>
    </recommendedName>
</protein>
<keyword evidence="3" id="KW-0732">Signal</keyword>
<dbReference type="InterPro" id="IPR013783">
    <property type="entry name" value="Ig-like_fold"/>
</dbReference>
<keyword evidence="2" id="KW-1133">Transmembrane helix</keyword>
<feature type="compositionally biased region" description="Polar residues" evidence="1">
    <location>
        <begin position="341"/>
        <end position="353"/>
    </location>
</feature>
<sequence>MRPLWAVFPAVLLVCLRGALGHASVPAPENVTVQCEDQMPVVYWNYSSQQPTKFNVSLKGSGTFFSVRTEAHELDLSGRGWLDGMQMFEFLYINITAEQGTVPSRSEWRPSRSFSYNRHKTVNIKCRLKFPPVNLTGEGEELTLSFENPLYFFKELRSIRDSAAFEFKIHTNSETEPLQRRCGPAERVCKFSVSSEDAEPCVNLTGHITKGAEQIAVQHIGPVCATARATAPTTDGLWVVAILVVVVIIIVILLLTYGICKTRAWVFPKIPTPEALIPSGPILRPSVHQPEPVYSSIQIIGTRPRAGEDPESPSPDSVLVPTEDQALILPPGYSEYHDESGNSTQTDTLSLHSTDSEAEVSNYERRPELLQMDVSGDLVTGYTG</sequence>
<dbReference type="Proteomes" id="UP000694523">
    <property type="component" value="Unplaced"/>
</dbReference>
<evidence type="ECO:0000256" key="3">
    <source>
        <dbReference type="SAM" id="SignalP"/>
    </source>
</evidence>
<evidence type="ECO:0000313" key="6">
    <source>
        <dbReference type="Proteomes" id="UP000694523"/>
    </source>
</evidence>
<accession>A0A8C6TRH0</accession>
<reference evidence="5" key="2">
    <citation type="submission" date="2025-09" db="UniProtKB">
        <authorList>
            <consortium name="Ensembl"/>
        </authorList>
    </citation>
    <scope>IDENTIFICATION</scope>
</reference>
<dbReference type="GO" id="GO:0005886">
    <property type="term" value="C:plasma membrane"/>
    <property type="evidence" value="ECO:0007669"/>
    <property type="project" value="TreeGrafter"/>
</dbReference>
<dbReference type="PANTHER" id="PTHR20859">
    <property type="entry name" value="INTERFERON/INTERLEUKIN RECEPTOR"/>
    <property type="match status" value="1"/>
</dbReference>
<organism evidence="5 6">
    <name type="scientific">Neogobius melanostomus</name>
    <name type="common">round goby</name>
    <dbReference type="NCBI Taxonomy" id="47308"/>
    <lineage>
        <taxon>Eukaryota</taxon>
        <taxon>Metazoa</taxon>
        <taxon>Chordata</taxon>
        <taxon>Craniata</taxon>
        <taxon>Vertebrata</taxon>
        <taxon>Euteleostomi</taxon>
        <taxon>Actinopterygii</taxon>
        <taxon>Neopterygii</taxon>
        <taxon>Teleostei</taxon>
        <taxon>Neoteleostei</taxon>
        <taxon>Acanthomorphata</taxon>
        <taxon>Gobiaria</taxon>
        <taxon>Gobiiformes</taxon>
        <taxon>Gobioidei</taxon>
        <taxon>Gobiidae</taxon>
        <taxon>Benthophilinae</taxon>
        <taxon>Neogobiini</taxon>
        <taxon>Neogobius</taxon>
    </lineage>
</organism>
<name>A0A8C6TRH0_9GOBI</name>
<keyword evidence="6" id="KW-1185">Reference proteome</keyword>
<dbReference type="Pfam" id="PF01108">
    <property type="entry name" value="Tissue_fac"/>
    <property type="match status" value="1"/>
</dbReference>
<feature type="signal peptide" evidence="3">
    <location>
        <begin position="1"/>
        <end position="21"/>
    </location>
</feature>